<sequence length="265" mass="28268">MKAARFQYDRPARLDDALKVIAAGGSMVVSGSQSLGPMLNLRLAQPEALVDVSLLPELRGYAEDSEGLIIGAGVTHAEIEDGLLPDLTNGILPRVAAGIAYRAVRNRGTIGGSLAHADPAADWVSSLMALDAEVLLRSARGARRMRLTDFVTGAFATARRDDEILVAVRIRQVHRDSRFGYFKTCRKTGELARAIGVVFQAAAEDRTRVVMGATGGRPVVVDASGLPDEAMLSAALETEAPTIDEIDSAVYLEVVRRAARMSEVA</sequence>
<comment type="caution">
    <text evidence="5">The sequence shown here is derived from an EMBL/GenBank/DDBJ whole genome shotgun (WGS) entry which is preliminary data.</text>
</comment>
<dbReference type="InterPro" id="IPR016167">
    <property type="entry name" value="FAD-bd_PCMH_sub1"/>
</dbReference>
<keyword evidence="1" id="KW-0285">Flavoprotein</keyword>
<dbReference type="RefSeq" id="WP_253474131.1">
    <property type="nucleotide sequence ID" value="NZ_JALJXV010000001.1"/>
</dbReference>
<dbReference type="PANTHER" id="PTHR42659:SF2">
    <property type="entry name" value="XANTHINE DEHYDROGENASE SUBUNIT C-RELATED"/>
    <property type="match status" value="1"/>
</dbReference>
<dbReference type="Proteomes" id="UP001205843">
    <property type="component" value="Unassembled WGS sequence"/>
</dbReference>
<dbReference type="Gene3D" id="3.30.43.10">
    <property type="entry name" value="Uridine Diphospho-n-acetylenolpyruvylglucosamine Reductase, domain 2"/>
    <property type="match status" value="1"/>
</dbReference>
<dbReference type="InterPro" id="IPR016166">
    <property type="entry name" value="FAD-bd_PCMH"/>
</dbReference>
<dbReference type="EC" id="1.2.7.4" evidence="5"/>
<dbReference type="InterPro" id="IPR002346">
    <property type="entry name" value="Mopterin_DH_FAD-bd"/>
</dbReference>
<organism evidence="5 6">
    <name type="scientific">Natronocella acetinitrilica</name>
    <dbReference type="NCBI Taxonomy" id="414046"/>
    <lineage>
        <taxon>Bacteria</taxon>
        <taxon>Pseudomonadati</taxon>
        <taxon>Pseudomonadota</taxon>
        <taxon>Gammaproteobacteria</taxon>
        <taxon>Chromatiales</taxon>
        <taxon>Ectothiorhodospiraceae</taxon>
        <taxon>Natronocella</taxon>
    </lineage>
</organism>
<name>A0AAE3KAL6_9GAMM</name>
<feature type="domain" description="FAD-binding PCMH-type" evidence="4">
    <location>
        <begin position="1"/>
        <end position="175"/>
    </location>
</feature>
<gene>
    <name evidence="5" type="ORF">J2T57_000658</name>
</gene>
<dbReference type="InterPro" id="IPR016169">
    <property type="entry name" value="FAD-bd_PCMH_sub2"/>
</dbReference>
<dbReference type="Gene3D" id="3.30.465.10">
    <property type="match status" value="1"/>
</dbReference>
<dbReference type="PROSITE" id="PS51387">
    <property type="entry name" value="FAD_PCMH"/>
    <property type="match status" value="1"/>
</dbReference>
<dbReference type="SUPFAM" id="SSF56176">
    <property type="entry name" value="FAD-binding/transporter-associated domain-like"/>
    <property type="match status" value="1"/>
</dbReference>
<evidence type="ECO:0000256" key="2">
    <source>
        <dbReference type="ARBA" id="ARBA00022827"/>
    </source>
</evidence>
<dbReference type="Pfam" id="PF00941">
    <property type="entry name" value="FAD_binding_5"/>
    <property type="match status" value="1"/>
</dbReference>
<evidence type="ECO:0000256" key="1">
    <source>
        <dbReference type="ARBA" id="ARBA00022630"/>
    </source>
</evidence>
<evidence type="ECO:0000313" key="5">
    <source>
        <dbReference type="EMBL" id="MCP1673566.1"/>
    </source>
</evidence>
<evidence type="ECO:0000313" key="6">
    <source>
        <dbReference type="Proteomes" id="UP001205843"/>
    </source>
</evidence>
<dbReference type="PANTHER" id="PTHR42659">
    <property type="entry name" value="XANTHINE DEHYDROGENASE SUBUNIT C-RELATED"/>
    <property type="match status" value="1"/>
</dbReference>
<dbReference type="EMBL" id="JALJXV010000001">
    <property type="protein sequence ID" value="MCP1673566.1"/>
    <property type="molecule type" value="Genomic_DNA"/>
</dbReference>
<keyword evidence="3 5" id="KW-0560">Oxidoreductase</keyword>
<keyword evidence="2" id="KW-0274">FAD</keyword>
<keyword evidence="6" id="KW-1185">Reference proteome</keyword>
<evidence type="ECO:0000259" key="4">
    <source>
        <dbReference type="PROSITE" id="PS51387"/>
    </source>
</evidence>
<dbReference type="InterPro" id="IPR036318">
    <property type="entry name" value="FAD-bd_PCMH-like_sf"/>
</dbReference>
<dbReference type="GO" id="GO:0071949">
    <property type="term" value="F:FAD binding"/>
    <property type="evidence" value="ECO:0007669"/>
    <property type="project" value="InterPro"/>
</dbReference>
<dbReference type="GO" id="GO:0043885">
    <property type="term" value="F:anaerobic carbon-monoxide dehydrogenase activity"/>
    <property type="evidence" value="ECO:0007669"/>
    <property type="project" value="UniProtKB-EC"/>
</dbReference>
<proteinExistence type="predicted"/>
<reference evidence="5" key="1">
    <citation type="submission" date="2022-03" db="EMBL/GenBank/DDBJ databases">
        <title>Genomic Encyclopedia of Type Strains, Phase III (KMG-III): the genomes of soil and plant-associated and newly described type strains.</title>
        <authorList>
            <person name="Whitman W."/>
        </authorList>
    </citation>
    <scope>NUCLEOTIDE SEQUENCE</scope>
    <source>
        <strain evidence="5">ANL 6-2</strain>
    </source>
</reference>
<dbReference type="AlphaFoldDB" id="A0AAE3KAL6"/>
<accession>A0AAE3KAL6</accession>
<evidence type="ECO:0000256" key="3">
    <source>
        <dbReference type="ARBA" id="ARBA00023002"/>
    </source>
</evidence>
<dbReference type="InterPro" id="IPR051312">
    <property type="entry name" value="Diverse_Substr_Oxidored"/>
</dbReference>
<protein>
    <submittedName>
        <fullName evidence="5">Carbon-monoxide dehydrogenase medium subunit</fullName>
        <ecNumber evidence="5">1.2.7.4</ecNumber>
    </submittedName>
</protein>